<feature type="chain" id="PRO_5045495638" evidence="1">
    <location>
        <begin position="24"/>
        <end position="270"/>
    </location>
</feature>
<dbReference type="Proteomes" id="UP001595904">
    <property type="component" value="Unassembled WGS sequence"/>
</dbReference>
<reference evidence="3" key="1">
    <citation type="journal article" date="2019" name="Int. J. Syst. Evol. Microbiol.">
        <title>The Global Catalogue of Microorganisms (GCM) 10K type strain sequencing project: providing services to taxonomists for standard genome sequencing and annotation.</title>
        <authorList>
            <consortium name="The Broad Institute Genomics Platform"/>
            <consortium name="The Broad Institute Genome Sequencing Center for Infectious Disease"/>
            <person name="Wu L."/>
            <person name="Ma J."/>
        </authorList>
    </citation>
    <scope>NUCLEOTIDE SEQUENCE [LARGE SCALE GENOMIC DNA]</scope>
    <source>
        <strain evidence="3">CGMCC 1.10759</strain>
    </source>
</reference>
<dbReference type="InterPro" id="IPR022472">
    <property type="entry name" value="VPLPA-CTERM"/>
</dbReference>
<keyword evidence="1" id="KW-0732">Signal</keyword>
<gene>
    <name evidence="2" type="ORF">ACFPN2_02845</name>
</gene>
<dbReference type="NCBIfam" id="TIGR03370">
    <property type="entry name" value="VPLPA-CTERM"/>
    <property type="match status" value="1"/>
</dbReference>
<sequence>MKFSLKQIVAASTLLAASTAALADVTVPAGYENSATAPTGLTTNTDDDGGLVFHLFNTGDTILSVSYYLGLDLSDFSAVETDQAGLTLNWTISPSTYAGADLTQMQWGVVAGDNGSQNTNGSTRLLSTVANGSVTNLINTNIITAAALVDNSYAGANEDANPLDRNTLAGTRDTRSVLGNFGIAGFDWTADASDADATLAMYLYVQNGGRNTGNNPTTQTQYAGVWSFDAATGVLSYSVAAAPVPLPAAAWLLLSALGGLGAVSRRRVAA</sequence>
<dbReference type="EMBL" id="JBHSDU010000001">
    <property type="protein sequence ID" value="MFC4308009.1"/>
    <property type="molecule type" value="Genomic_DNA"/>
</dbReference>
<proteinExistence type="predicted"/>
<comment type="caution">
    <text evidence="2">The sequence shown here is derived from an EMBL/GenBank/DDBJ whole genome shotgun (WGS) entry which is preliminary data.</text>
</comment>
<feature type="signal peptide" evidence="1">
    <location>
        <begin position="1"/>
        <end position="23"/>
    </location>
</feature>
<evidence type="ECO:0000256" key="1">
    <source>
        <dbReference type="SAM" id="SignalP"/>
    </source>
</evidence>
<evidence type="ECO:0000313" key="2">
    <source>
        <dbReference type="EMBL" id="MFC4308009.1"/>
    </source>
</evidence>
<accession>A0ABV8SNP0</accession>
<dbReference type="RefSeq" id="WP_380594771.1">
    <property type="nucleotide sequence ID" value="NZ_JBHSDU010000001.1"/>
</dbReference>
<organism evidence="2 3">
    <name type="scientific">Steroidobacter flavus</name>
    <dbReference type="NCBI Taxonomy" id="1842136"/>
    <lineage>
        <taxon>Bacteria</taxon>
        <taxon>Pseudomonadati</taxon>
        <taxon>Pseudomonadota</taxon>
        <taxon>Gammaproteobacteria</taxon>
        <taxon>Steroidobacterales</taxon>
        <taxon>Steroidobacteraceae</taxon>
        <taxon>Steroidobacter</taxon>
    </lineage>
</organism>
<name>A0ABV8SNP0_9GAMM</name>
<evidence type="ECO:0000313" key="3">
    <source>
        <dbReference type="Proteomes" id="UP001595904"/>
    </source>
</evidence>
<protein>
    <submittedName>
        <fullName evidence="2">VPLPA-CTERM sorting domain-containing protein</fullName>
    </submittedName>
</protein>
<keyword evidence="3" id="KW-1185">Reference proteome</keyword>